<evidence type="ECO:0000313" key="7">
    <source>
        <dbReference type="EMBL" id="KAL1858932.1"/>
    </source>
</evidence>
<evidence type="ECO:0000256" key="4">
    <source>
        <dbReference type="ARBA" id="ARBA00044955"/>
    </source>
</evidence>
<feature type="compositionally biased region" description="Polar residues" evidence="5">
    <location>
        <begin position="169"/>
        <end position="180"/>
    </location>
</feature>
<dbReference type="Gene3D" id="3.10.350.10">
    <property type="entry name" value="LysM domain"/>
    <property type="match status" value="3"/>
</dbReference>
<reference evidence="7 8" key="1">
    <citation type="journal article" date="2024" name="IMA Fungus">
        <title>IMA Genome - F19 : A genome assembly and annotation guide to empower mycologists, including annotated draft genome sequences of Ceratocystis pirilliformis, Diaporthe australafricana, Fusarium ophioides, Paecilomyces lecythidis, and Sporothrix stenoceras.</title>
        <authorList>
            <person name="Aylward J."/>
            <person name="Wilson A.M."/>
            <person name="Visagie C.M."/>
            <person name="Spraker J."/>
            <person name="Barnes I."/>
            <person name="Buitendag C."/>
            <person name="Ceriani C."/>
            <person name="Del Mar Angel L."/>
            <person name="du Plessis D."/>
            <person name="Fuchs T."/>
            <person name="Gasser K."/>
            <person name="Kramer D."/>
            <person name="Li W."/>
            <person name="Munsamy K."/>
            <person name="Piso A."/>
            <person name="Price J.L."/>
            <person name="Sonnekus B."/>
            <person name="Thomas C."/>
            <person name="van der Nest A."/>
            <person name="van Dijk A."/>
            <person name="van Heerden A."/>
            <person name="van Vuuren N."/>
            <person name="Yilmaz N."/>
            <person name="Duong T.A."/>
            <person name="van der Merwe N.A."/>
            <person name="Wingfield M.J."/>
            <person name="Wingfield B.D."/>
        </authorList>
    </citation>
    <scope>NUCLEOTIDE SEQUENCE [LARGE SCALE GENOMIC DNA]</scope>
    <source>
        <strain evidence="7 8">CMW 18300</strain>
    </source>
</reference>
<feature type="compositionally biased region" description="Low complexity" evidence="5">
    <location>
        <begin position="63"/>
        <end position="91"/>
    </location>
</feature>
<dbReference type="PROSITE" id="PS51782">
    <property type="entry name" value="LYSM"/>
    <property type="match status" value="3"/>
</dbReference>
<evidence type="ECO:0000256" key="5">
    <source>
        <dbReference type="SAM" id="MobiDB-lite"/>
    </source>
</evidence>
<dbReference type="InterPro" id="IPR052210">
    <property type="entry name" value="LysM1-like"/>
</dbReference>
<dbReference type="PANTHER" id="PTHR34997:SF2">
    <property type="entry name" value="LYSM DOMAIN-CONTAINING PROTEIN-RELATED"/>
    <property type="match status" value="1"/>
</dbReference>
<feature type="domain" description="LysM" evidence="6">
    <location>
        <begin position="97"/>
        <end position="145"/>
    </location>
</feature>
<evidence type="ECO:0000259" key="6">
    <source>
        <dbReference type="PROSITE" id="PS51782"/>
    </source>
</evidence>
<keyword evidence="3" id="KW-0843">Virulence</keyword>
<evidence type="ECO:0000313" key="8">
    <source>
        <dbReference type="Proteomes" id="UP001583177"/>
    </source>
</evidence>
<comment type="caution">
    <text evidence="7">The sequence shown here is derived from an EMBL/GenBank/DDBJ whole genome shotgun (WGS) entry which is preliminary data.</text>
</comment>
<evidence type="ECO:0000256" key="1">
    <source>
        <dbReference type="ARBA" id="ARBA00022669"/>
    </source>
</evidence>
<keyword evidence="8" id="KW-1185">Reference proteome</keyword>
<evidence type="ECO:0000256" key="2">
    <source>
        <dbReference type="ARBA" id="ARBA00022729"/>
    </source>
</evidence>
<name>A0ABR3WD28_9PEZI</name>
<dbReference type="InterPro" id="IPR036779">
    <property type="entry name" value="LysM_dom_sf"/>
</dbReference>
<gene>
    <name evidence="7" type="ORF">Daus18300_009802</name>
</gene>
<comment type="similarity">
    <text evidence="4">Belongs to the secreted LysM effector family.</text>
</comment>
<organism evidence="7 8">
    <name type="scientific">Diaporthe australafricana</name>
    <dbReference type="NCBI Taxonomy" id="127596"/>
    <lineage>
        <taxon>Eukaryota</taxon>
        <taxon>Fungi</taxon>
        <taxon>Dikarya</taxon>
        <taxon>Ascomycota</taxon>
        <taxon>Pezizomycotina</taxon>
        <taxon>Sordariomycetes</taxon>
        <taxon>Sordariomycetidae</taxon>
        <taxon>Diaporthales</taxon>
        <taxon>Diaporthaceae</taxon>
        <taxon>Diaporthe</taxon>
    </lineage>
</organism>
<sequence>MVSNCNKFVLVKEGDSCASLASANGISIDNFGTWNPSSGATSTCQGLWANAYACVGVIGSQPTTTPSTAPTTSSTTTRATTTTGNGIATPTPTQPNMFALVKEGDSCASVATANGISVANFGLWNPDSGATSTCQGLWANAYACVGVIGFTPTSSPTPTTSTTPTSTTKGNGVSTPTPTQTGMVGNCNKFVFIKSVDTCDSVAKAAGITTANFIKWNPAVGEDCKGLWANTYACIGLL</sequence>
<dbReference type="InterPro" id="IPR018392">
    <property type="entry name" value="LysM"/>
</dbReference>
<dbReference type="Proteomes" id="UP001583177">
    <property type="component" value="Unassembled WGS sequence"/>
</dbReference>
<accession>A0ABR3WD28</accession>
<dbReference type="PANTHER" id="PTHR34997">
    <property type="entry name" value="AM15"/>
    <property type="match status" value="1"/>
</dbReference>
<dbReference type="SUPFAM" id="SSF54106">
    <property type="entry name" value="LysM domain"/>
    <property type="match status" value="3"/>
</dbReference>
<keyword evidence="1" id="KW-0147">Chitin-binding</keyword>
<protein>
    <recommendedName>
        <fullName evidence="6">LysM domain-containing protein</fullName>
    </recommendedName>
</protein>
<feature type="domain" description="LysM" evidence="6">
    <location>
        <begin position="189"/>
        <end position="235"/>
    </location>
</feature>
<feature type="region of interest" description="Disordered" evidence="5">
    <location>
        <begin position="155"/>
        <end position="180"/>
    </location>
</feature>
<proteinExistence type="inferred from homology"/>
<evidence type="ECO:0000256" key="3">
    <source>
        <dbReference type="ARBA" id="ARBA00023026"/>
    </source>
</evidence>
<feature type="compositionally biased region" description="Low complexity" evidence="5">
    <location>
        <begin position="155"/>
        <end position="168"/>
    </location>
</feature>
<dbReference type="EMBL" id="JAWRVE010000102">
    <property type="protein sequence ID" value="KAL1858932.1"/>
    <property type="molecule type" value="Genomic_DNA"/>
</dbReference>
<dbReference type="CDD" id="cd00118">
    <property type="entry name" value="LysM"/>
    <property type="match status" value="3"/>
</dbReference>
<feature type="region of interest" description="Disordered" evidence="5">
    <location>
        <begin position="63"/>
        <end position="93"/>
    </location>
</feature>
<feature type="domain" description="LysM" evidence="6">
    <location>
        <begin position="7"/>
        <end position="55"/>
    </location>
</feature>
<dbReference type="Pfam" id="PF01476">
    <property type="entry name" value="LysM"/>
    <property type="match status" value="3"/>
</dbReference>
<keyword evidence="2" id="KW-0732">Signal</keyword>
<dbReference type="SMART" id="SM00257">
    <property type="entry name" value="LysM"/>
    <property type="match status" value="3"/>
</dbReference>